<protein>
    <submittedName>
        <fullName evidence="1">Uncharacterized protein</fullName>
    </submittedName>
</protein>
<sequence>MIQSERCFCHNVGNICMESVTDKDRKDSKKEMKRIRKEKEIFSLFSYVKQQEQNRNDEENQKQQIIFEQQVKALKEHFEANSTNESTEKDKKEVDWNEMTANEFQRYILEMLKKCIHNMSETNLSVKFMLKAEPSEPLTEHEKNFIRDKFRYLMDTTSVQFFDKITKTNVVRPDFLVLANDRKFIFDAKHYNSKSVRNKDSTLIGKQLIFGSGASSKRMVKGEVNIYEIVKLYRDIHAFKALGGGLILSPNTALTPSAQNLAVTLGLVIIKMKKRGKIEEKFAKDLQQYLIEHQNIQFSKNDE</sequence>
<evidence type="ECO:0000313" key="2">
    <source>
        <dbReference type="Proteomes" id="UP000444721"/>
    </source>
</evidence>
<dbReference type="VEuPathDB" id="AmoebaDB:FDP41_003810"/>
<reference evidence="1 2" key="1">
    <citation type="journal article" date="2019" name="Sci. Rep.">
        <title>Nanopore sequencing improves the draft genome of the human pathogenic amoeba Naegleria fowleri.</title>
        <authorList>
            <person name="Liechti N."/>
            <person name="Schurch N."/>
            <person name="Bruggmann R."/>
            <person name="Wittwer M."/>
        </authorList>
    </citation>
    <scope>NUCLEOTIDE SEQUENCE [LARGE SCALE GENOMIC DNA]</scope>
    <source>
        <strain evidence="1 2">ATCC 30894</strain>
    </source>
</reference>
<dbReference type="VEuPathDB" id="AmoebaDB:NfTy_064230"/>
<dbReference type="GeneID" id="68111028"/>
<dbReference type="AlphaFoldDB" id="A0A6A5BJI7"/>
<dbReference type="Proteomes" id="UP000444721">
    <property type="component" value="Unassembled WGS sequence"/>
</dbReference>
<evidence type="ECO:0000313" key="1">
    <source>
        <dbReference type="EMBL" id="KAF0977157.1"/>
    </source>
</evidence>
<dbReference type="OrthoDB" id="10417861at2759"/>
<dbReference type="VEuPathDB" id="AmoebaDB:NF0078960"/>
<name>A0A6A5BJI7_NAEFO</name>
<keyword evidence="2" id="KW-1185">Reference proteome</keyword>
<dbReference type="RefSeq" id="XP_044561870.1">
    <property type="nucleotide sequence ID" value="XM_044707156.1"/>
</dbReference>
<dbReference type="EMBL" id="VFQX01000035">
    <property type="protein sequence ID" value="KAF0977157.1"/>
    <property type="molecule type" value="Genomic_DNA"/>
</dbReference>
<gene>
    <name evidence="1" type="ORF">FDP41_003810</name>
</gene>
<proteinExistence type="predicted"/>
<organism evidence="1 2">
    <name type="scientific">Naegleria fowleri</name>
    <name type="common">Brain eating amoeba</name>
    <dbReference type="NCBI Taxonomy" id="5763"/>
    <lineage>
        <taxon>Eukaryota</taxon>
        <taxon>Discoba</taxon>
        <taxon>Heterolobosea</taxon>
        <taxon>Tetramitia</taxon>
        <taxon>Eutetramitia</taxon>
        <taxon>Vahlkampfiidae</taxon>
        <taxon>Naegleria</taxon>
    </lineage>
</organism>
<accession>A0A6A5BJI7</accession>
<comment type="caution">
    <text evidence="1">The sequence shown here is derived from an EMBL/GenBank/DDBJ whole genome shotgun (WGS) entry which is preliminary data.</text>
</comment>